<dbReference type="Proteomes" id="UP000654075">
    <property type="component" value="Unassembled WGS sequence"/>
</dbReference>
<feature type="region of interest" description="Disordered" evidence="1">
    <location>
        <begin position="1"/>
        <end position="39"/>
    </location>
</feature>
<organism evidence="3 4">
    <name type="scientific">Polarella glacialis</name>
    <name type="common">Dinoflagellate</name>
    <dbReference type="NCBI Taxonomy" id="89957"/>
    <lineage>
        <taxon>Eukaryota</taxon>
        <taxon>Sar</taxon>
        <taxon>Alveolata</taxon>
        <taxon>Dinophyceae</taxon>
        <taxon>Suessiales</taxon>
        <taxon>Suessiaceae</taxon>
        <taxon>Polarella</taxon>
    </lineage>
</organism>
<comment type="caution">
    <text evidence="3">The sequence shown here is derived from an EMBL/GenBank/DDBJ whole genome shotgun (WGS) entry which is preliminary data.</text>
</comment>
<dbReference type="EMBL" id="CAJNNV010031123">
    <property type="protein sequence ID" value="CAE8634748.1"/>
    <property type="molecule type" value="Genomic_DNA"/>
</dbReference>
<keyword evidence="4" id="KW-1185">Reference proteome</keyword>
<dbReference type="SUPFAM" id="SSF56784">
    <property type="entry name" value="HAD-like"/>
    <property type="match status" value="1"/>
</dbReference>
<dbReference type="OrthoDB" id="277011at2759"/>
<dbReference type="PANTHER" id="PTHR12210">
    <property type="entry name" value="DULLARD PROTEIN PHOSPHATASE"/>
    <property type="match status" value="1"/>
</dbReference>
<evidence type="ECO:0000256" key="1">
    <source>
        <dbReference type="SAM" id="MobiDB-lite"/>
    </source>
</evidence>
<dbReference type="CDD" id="cd07521">
    <property type="entry name" value="HAD_FCP1-like"/>
    <property type="match status" value="1"/>
</dbReference>
<sequence>MPLNLRSFLGGSKERASSSSKAPSPSRRGSADNSFRVPVPVGFRPGQTLRFQGANGQEVEVVIPEGAVEGQTLLVQVQGDVQGTAARRSKSFSSVSPPSPIDEAISLIKVLEKDAESALQDTRGRLIDELEFQQALWASEESYANNTPLDGLMEGRAAEELQLSASQQEYSQTQALVLAAAEVGDASQLLAALAEARQFSAVSMALEEAARSLRAGEEAMLTWRCLREALEARDRHLIEAFTMYKFEVAHDRVLFHIGGVCRIQNPAEISRSGDLASSTCVFEVLDPVQFPEPTAFIAGAALMASLRDGLAFFAASPSTRPRLSPLLVVLDLDETLVHATLCRPSNLGPGQEQEIPSWLPSRLAQPKVDFQATGKGLVLGLGEEVPLFVSLRPGARDFVSWLLREQGVEVAVYTAGTEAYAQQSLEQLGLSGVSAALFRDECVPFGLPITKDLTKLGRDLSRVVLVDNARRSFWLQPENGLLVSDWKGRNATDSELERVREELLKLLSVEDVRPLLKAQLPVSDGPSLLPFLAESLASYSRKGKSTQLEGSMPATAAEETDLYWGHSTYSAPSLQEEPPLGSGPMNSMSYLSINMNISMSFLCTDLPKGIELTWRCLREALEARDRHLIEVWLEHAASLGLEVPGGLGEVLTSLKGRRPAKPMGSPRMGRSKNTSSSLRGAGTWNKGFSLHRRLVTPSFWPRRKQKRPRSALAGLRQLRQ</sequence>
<proteinExistence type="predicted"/>
<evidence type="ECO:0000313" key="3">
    <source>
        <dbReference type="EMBL" id="CAE8634748.1"/>
    </source>
</evidence>
<feature type="non-terminal residue" evidence="3">
    <location>
        <position position="720"/>
    </location>
</feature>
<evidence type="ECO:0000259" key="2">
    <source>
        <dbReference type="PROSITE" id="PS50969"/>
    </source>
</evidence>
<accession>A0A813HAM9</accession>
<dbReference type="AlphaFoldDB" id="A0A813HAM9"/>
<dbReference type="InterPro" id="IPR036412">
    <property type="entry name" value="HAD-like_sf"/>
</dbReference>
<dbReference type="SMART" id="SM00577">
    <property type="entry name" value="CPDc"/>
    <property type="match status" value="1"/>
</dbReference>
<dbReference type="Gene3D" id="3.40.50.1000">
    <property type="entry name" value="HAD superfamily/HAD-like"/>
    <property type="match status" value="1"/>
</dbReference>
<gene>
    <name evidence="3" type="ORF">PGLA1383_LOCUS50368</name>
</gene>
<dbReference type="InterPro" id="IPR004274">
    <property type="entry name" value="FCP1_dom"/>
</dbReference>
<dbReference type="InterPro" id="IPR050365">
    <property type="entry name" value="TIM50"/>
</dbReference>
<feature type="region of interest" description="Disordered" evidence="1">
    <location>
        <begin position="656"/>
        <end position="684"/>
    </location>
</feature>
<dbReference type="Pfam" id="PF03031">
    <property type="entry name" value="NIF"/>
    <property type="match status" value="1"/>
</dbReference>
<feature type="domain" description="FCP1 homology" evidence="2">
    <location>
        <begin position="321"/>
        <end position="506"/>
    </location>
</feature>
<feature type="compositionally biased region" description="Low complexity" evidence="1">
    <location>
        <begin position="17"/>
        <end position="28"/>
    </location>
</feature>
<feature type="region of interest" description="Disordered" evidence="1">
    <location>
        <begin position="699"/>
        <end position="720"/>
    </location>
</feature>
<protein>
    <recommendedName>
        <fullName evidence="2">FCP1 homology domain-containing protein</fullName>
    </recommendedName>
</protein>
<name>A0A813HAM9_POLGL</name>
<evidence type="ECO:0000313" key="4">
    <source>
        <dbReference type="Proteomes" id="UP000654075"/>
    </source>
</evidence>
<dbReference type="InterPro" id="IPR023214">
    <property type="entry name" value="HAD_sf"/>
</dbReference>
<reference evidence="3" key="1">
    <citation type="submission" date="2021-02" db="EMBL/GenBank/DDBJ databases">
        <authorList>
            <person name="Dougan E. K."/>
            <person name="Rhodes N."/>
            <person name="Thang M."/>
            <person name="Chan C."/>
        </authorList>
    </citation>
    <scope>NUCLEOTIDE SEQUENCE</scope>
</reference>
<dbReference type="PROSITE" id="PS50969">
    <property type="entry name" value="FCP1"/>
    <property type="match status" value="1"/>
</dbReference>